<dbReference type="InParanoid" id="A0A165CIT9"/>
<dbReference type="AlphaFoldDB" id="A0A165CIT9"/>
<organism evidence="2 3">
    <name type="scientific">Calocera cornea HHB12733</name>
    <dbReference type="NCBI Taxonomy" id="1353952"/>
    <lineage>
        <taxon>Eukaryota</taxon>
        <taxon>Fungi</taxon>
        <taxon>Dikarya</taxon>
        <taxon>Basidiomycota</taxon>
        <taxon>Agaricomycotina</taxon>
        <taxon>Dacrymycetes</taxon>
        <taxon>Dacrymycetales</taxon>
        <taxon>Dacrymycetaceae</taxon>
        <taxon>Calocera</taxon>
    </lineage>
</organism>
<evidence type="ECO:0000313" key="2">
    <source>
        <dbReference type="EMBL" id="KZT50874.1"/>
    </source>
</evidence>
<proteinExistence type="predicted"/>
<gene>
    <name evidence="2" type="ORF">CALCODRAFT_488352</name>
</gene>
<name>A0A165CIT9_9BASI</name>
<accession>A0A165CIT9</accession>
<reference evidence="2 3" key="1">
    <citation type="journal article" date="2016" name="Mol. Biol. Evol.">
        <title>Comparative Genomics of Early-Diverging Mushroom-Forming Fungi Provides Insights into the Origins of Lignocellulose Decay Capabilities.</title>
        <authorList>
            <person name="Nagy L.G."/>
            <person name="Riley R."/>
            <person name="Tritt A."/>
            <person name="Adam C."/>
            <person name="Daum C."/>
            <person name="Floudas D."/>
            <person name="Sun H."/>
            <person name="Yadav J.S."/>
            <person name="Pangilinan J."/>
            <person name="Larsson K.H."/>
            <person name="Matsuura K."/>
            <person name="Barry K."/>
            <person name="Labutti K."/>
            <person name="Kuo R."/>
            <person name="Ohm R.A."/>
            <person name="Bhattacharya S.S."/>
            <person name="Shirouzu T."/>
            <person name="Yoshinaga Y."/>
            <person name="Martin F.M."/>
            <person name="Grigoriev I.V."/>
            <person name="Hibbett D.S."/>
        </authorList>
    </citation>
    <scope>NUCLEOTIDE SEQUENCE [LARGE SCALE GENOMIC DNA]</scope>
    <source>
        <strain evidence="2 3">HHB12733</strain>
    </source>
</reference>
<protein>
    <submittedName>
        <fullName evidence="2">Uncharacterized protein</fullName>
    </submittedName>
</protein>
<keyword evidence="3" id="KW-1185">Reference proteome</keyword>
<feature type="compositionally biased region" description="Polar residues" evidence="1">
    <location>
        <begin position="333"/>
        <end position="349"/>
    </location>
</feature>
<feature type="compositionally biased region" description="Polar residues" evidence="1">
    <location>
        <begin position="25"/>
        <end position="51"/>
    </location>
</feature>
<feature type="compositionally biased region" description="Basic and acidic residues" evidence="1">
    <location>
        <begin position="14"/>
        <end position="24"/>
    </location>
</feature>
<sequence>MPAIRTSKMKRGKTSTERKPKTQPKEQSSASESEPTAKSTSEPATPTQNLQPKEDSAVIATFFTPKDPWDAGTGYTAVTENTKICVRTLYSGRCVLSGDWGPEICHVLEKRTWNDNAMVALYQHTFQASFPHYSSWNLVPLGSSLHKLYDKSMALAFVPVKKECLRIDALLEERRRYTFFEIFDSQESLEGCARYKVIPLPTMKNVVYRRKGAERVDVYLPGKVGHPGNEKIQLLRQSDGKLFPKVPMAIHPLAACLNAYFKLGFYEDSGGFPEEHRALFTWLRRLLKTKCPSHLRPTTEASPWPAPVASSGSVSQRAPTAPAGRVHPFEEQPSPTTSRPVRQRTTAADPQTARGAQGSTALQPIRSKRTHRPAHPVPFVGTTPMPRGNVENSDVPRAPLQHATESVLNWRQHVVPGSGEGSAHEPAMCTSDETDDIFAKAALVFHQNYADRSDESGDEVEDVYDDDGAACSVAFAPLPPLRPCL</sequence>
<feature type="region of interest" description="Disordered" evidence="1">
    <location>
        <begin position="294"/>
        <end position="388"/>
    </location>
</feature>
<dbReference type="Proteomes" id="UP000076842">
    <property type="component" value="Unassembled WGS sequence"/>
</dbReference>
<feature type="region of interest" description="Disordered" evidence="1">
    <location>
        <begin position="1"/>
        <end position="53"/>
    </location>
</feature>
<evidence type="ECO:0000313" key="3">
    <source>
        <dbReference type="Proteomes" id="UP000076842"/>
    </source>
</evidence>
<evidence type="ECO:0000256" key="1">
    <source>
        <dbReference type="SAM" id="MobiDB-lite"/>
    </source>
</evidence>
<dbReference type="EMBL" id="KV424138">
    <property type="protein sequence ID" value="KZT50874.1"/>
    <property type="molecule type" value="Genomic_DNA"/>
</dbReference>